<dbReference type="PROSITE" id="PS50262">
    <property type="entry name" value="G_PROTEIN_RECEP_F1_2"/>
    <property type="match status" value="1"/>
</dbReference>
<reference evidence="12" key="1">
    <citation type="submission" date="2025-08" db="UniProtKB">
        <authorList>
            <consortium name="Ensembl"/>
        </authorList>
    </citation>
    <scope>IDENTIFICATION</scope>
</reference>
<evidence type="ECO:0000256" key="5">
    <source>
        <dbReference type="ARBA" id="ARBA00023136"/>
    </source>
</evidence>
<dbReference type="Gene3D" id="1.20.1070.10">
    <property type="entry name" value="Rhodopsin 7-helix transmembrane proteins"/>
    <property type="match status" value="1"/>
</dbReference>
<dbReference type="Ensembl" id="ENSFHET00000023241.1">
    <property type="protein sequence ID" value="ENSFHEP00000015189.1"/>
    <property type="gene ID" value="ENSFHEG00000016798.1"/>
</dbReference>
<feature type="transmembrane region" description="Helical" evidence="10">
    <location>
        <begin position="110"/>
        <end position="131"/>
    </location>
</feature>
<keyword evidence="13" id="KW-1185">Reference proteome</keyword>
<comment type="similarity">
    <text evidence="8">Belongs to the G-protein coupled receptor 1 family.</text>
</comment>
<evidence type="ECO:0000256" key="4">
    <source>
        <dbReference type="ARBA" id="ARBA00023040"/>
    </source>
</evidence>
<accession>A0A3Q2PQD3</accession>
<dbReference type="PANTHER" id="PTHR24240">
    <property type="entry name" value="OPSIN"/>
    <property type="match status" value="1"/>
</dbReference>
<feature type="transmembrane region" description="Helical" evidence="10">
    <location>
        <begin position="282"/>
        <end position="300"/>
    </location>
</feature>
<dbReference type="InterPro" id="IPR017452">
    <property type="entry name" value="GPCR_Rhodpsn_7TM"/>
</dbReference>
<evidence type="ECO:0000313" key="13">
    <source>
        <dbReference type="Proteomes" id="UP000265000"/>
    </source>
</evidence>
<protein>
    <submittedName>
        <fullName evidence="12">Teleost multiple tissue opsin 3a</fullName>
    </submittedName>
</protein>
<keyword evidence="7 8" id="KW-0807">Transducer</keyword>
<evidence type="ECO:0000256" key="1">
    <source>
        <dbReference type="ARBA" id="ARBA00004141"/>
    </source>
</evidence>
<dbReference type="InterPro" id="IPR000276">
    <property type="entry name" value="GPCR_Rhodpsn"/>
</dbReference>
<dbReference type="FunFam" id="1.20.1070.10:FF:000197">
    <property type="entry name" value="Teleost multiple tissue opsin 2b"/>
    <property type="match status" value="1"/>
</dbReference>
<evidence type="ECO:0000256" key="3">
    <source>
        <dbReference type="ARBA" id="ARBA00022989"/>
    </source>
</evidence>
<feature type="transmembrane region" description="Helical" evidence="10">
    <location>
        <begin position="151"/>
        <end position="169"/>
    </location>
</feature>
<dbReference type="GO" id="GO:0016020">
    <property type="term" value="C:membrane"/>
    <property type="evidence" value="ECO:0007669"/>
    <property type="project" value="UniProtKB-SubCell"/>
</dbReference>
<dbReference type="GO" id="GO:0004930">
    <property type="term" value="F:G protein-coupled receptor activity"/>
    <property type="evidence" value="ECO:0007669"/>
    <property type="project" value="UniProtKB-KW"/>
</dbReference>
<keyword evidence="6 8" id="KW-0675">Receptor</keyword>
<dbReference type="InterPro" id="IPR050125">
    <property type="entry name" value="GPCR_opsins"/>
</dbReference>
<feature type="transmembrane region" description="Helical" evidence="10">
    <location>
        <begin position="235"/>
        <end position="262"/>
    </location>
</feature>
<keyword evidence="2 8" id="KW-0812">Transmembrane</keyword>
<feature type="compositionally biased region" description="Polar residues" evidence="9">
    <location>
        <begin position="382"/>
        <end position="404"/>
    </location>
</feature>
<dbReference type="GeneTree" id="ENSGT01150000286935"/>
<name>A0A3Q2PQD3_FUNHE</name>
<dbReference type="STRING" id="8078.ENSFHEP00000015189"/>
<keyword evidence="3 10" id="KW-1133">Transmembrane helix</keyword>
<dbReference type="CDD" id="cd15086">
    <property type="entry name" value="7tmA_tmt_opsin"/>
    <property type="match status" value="1"/>
</dbReference>
<dbReference type="AlphaFoldDB" id="A0A3Q2PQD3"/>
<evidence type="ECO:0000256" key="2">
    <source>
        <dbReference type="ARBA" id="ARBA00022692"/>
    </source>
</evidence>
<feature type="transmembrane region" description="Helical" evidence="10">
    <location>
        <begin position="75"/>
        <end position="98"/>
    </location>
</feature>
<sequence length="418" mass="46275">MFKALRQPGAFGAACARLSFCQSASSPLHLRFLCSSAMVLYLHSSNLSATDSSSLSSDAPAPQSRDGLSRSGHTAVAVCLGFILVAGILNNSLTLLVFAKFRSLWTPINLILLNISLSDVLVCVFGTPFSFAASLRGRWLIGEFGCKWYGFANSLFGIVSLVSLSVLSYERYSTVLHSSKVDVSDFRKAWLFIGGTWVYSLLWTLPPFLGWSSYGPEGPGTTCSVQWHLRSPTSVSYVLCLFIFCLLLPLMLMVYSYGRILLAIRRVGKVNLPAAQRREQHILLMVLSMVSCYMLCWMPYGITALMATFGRSGLVTPLASVVPSILAKFSTVVNPIIYVFFNNQFYRCFVAFVKCSGEAHSVQGEKQPALRHQQSDAFHGWKQTSSSPSKPQLLRSTRNTTPCSRRNDRNILFVHYTP</sequence>
<proteinExistence type="inferred from homology"/>
<keyword evidence="4 8" id="KW-0297">G-protein coupled receptor</keyword>
<feature type="domain" description="G-protein coupled receptors family 1 profile" evidence="11">
    <location>
        <begin position="90"/>
        <end position="338"/>
    </location>
</feature>
<feature type="region of interest" description="Disordered" evidence="9">
    <location>
        <begin position="379"/>
        <end position="405"/>
    </location>
</feature>
<keyword evidence="5 10" id="KW-0472">Membrane</keyword>
<dbReference type="Proteomes" id="UP000265000">
    <property type="component" value="Unplaced"/>
</dbReference>
<feature type="region of interest" description="Disordered" evidence="9">
    <location>
        <begin position="50"/>
        <end position="69"/>
    </location>
</feature>
<dbReference type="Pfam" id="PF00001">
    <property type="entry name" value="7tm_1"/>
    <property type="match status" value="1"/>
</dbReference>
<reference evidence="12" key="2">
    <citation type="submission" date="2025-09" db="UniProtKB">
        <authorList>
            <consortium name="Ensembl"/>
        </authorList>
    </citation>
    <scope>IDENTIFICATION</scope>
</reference>
<feature type="compositionally biased region" description="Low complexity" evidence="9">
    <location>
        <begin position="50"/>
        <end position="64"/>
    </location>
</feature>
<evidence type="ECO:0000256" key="10">
    <source>
        <dbReference type="SAM" id="Phobius"/>
    </source>
</evidence>
<evidence type="ECO:0000256" key="6">
    <source>
        <dbReference type="ARBA" id="ARBA00023170"/>
    </source>
</evidence>
<organism evidence="12 13">
    <name type="scientific">Fundulus heteroclitus</name>
    <name type="common">Killifish</name>
    <name type="synonym">Mummichog</name>
    <dbReference type="NCBI Taxonomy" id="8078"/>
    <lineage>
        <taxon>Eukaryota</taxon>
        <taxon>Metazoa</taxon>
        <taxon>Chordata</taxon>
        <taxon>Craniata</taxon>
        <taxon>Vertebrata</taxon>
        <taxon>Euteleostomi</taxon>
        <taxon>Actinopterygii</taxon>
        <taxon>Neopterygii</taxon>
        <taxon>Teleostei</taxon>
        <taxon>Neoteleostei</taxon>
        <taxon>Acanthomorphata</taxon>
        <taxon>Ovalentaria</taxon>
        <taxon>Atherinomorphae</taxon>
        <taxon>Cyprinodontiformes</taxon>
        <taxon>Fundulidae</taxon>
        <taxon>Fundulus</taxon>
    </lineage>
</organism>
<evidence type="ECO:0000259" key="11">
    <source>
        <dbReference type="PROSITE" id="PS50262"/>
    </source>
</evidence>
<comment type="subcellular location">
    <subcellularLocation>
        <location evidence="1">Membrane</location>
        <topology evidence="1">Multi-pass membrane protein</topology>
    </subcellularLocation>
</comment>
<evidence type="ECO:0000256" key="8">
    <source>
        <dbReference type="RuleBase" id="RU000688"/>
    </source>
</evidence>
<dbReference type="PRINTS" id="PR00237">
    <property type="entry name" value="GPCRRHODOPSN"/>
</dbReference>
<feature type="transmembrane region" description="Helical" evidence="10">
    <location>
        <begin position="189"/>
        <end position="209"/>
    </location>
</feature>
<evidence type="ECO:0000313" key="12">
    <source>
        <dbReference type="Ensembl" id="ENSFHEP00000015189.1"/>
    </source>
</evidence>
<dbReference type="PROSITE" id="PS00237">
    <property type="entry name" value="G_PROTEIN_RECEP_F1_1"/>
    <property type="match status" value="1"/>
</dbReference>
<evidence type="ECO:0000256" key="7">
    <source>
        <dbReference type="ARBA" id="ARBA00023224"/>
    </source>
</evidence>
<dbReference type="SUPFAM" id="SSF81321">
    <property type="entry name" value="Family A G protein-coupled receptor-like"/>
    <property type="match status" value="1"/>
</dbReference>
<feature type="transmembrane region" description="Helical" evidence="10">
    <location>
        <begin position="320"/>
        <end position="341"/>
    </location>
</feature>
<evidence type="ECO:0000256" key="9">
    <source>
        <dbReference type="SAM" id="MobiDB-lite"/>
    </source>
</evidence>